<dbReference type="AlphaFoldDB" id="A0A645I4T8"/>
<evidence type="ECO:0000256" key="2">
    <source>
        <dbReference type="ARBA" id="ARBA00022729"/>
    </source>
</evidence>
<accession>A0A645I4T8</accession>
<evidence type="ECO:0008006" key="7">
    <source>
        <dbReference type="Google" id="ProtNLM"/>
    </source>
</evidence>
<sequence length="103" mass="11487">MYDIAENPKNLKFIEAEMISLPQSLSDVAAIACAGAHIQNASKDPQKLSLANSNDEEEYAVGVVVNEKDKDTQWAKDIADAYRSKEIKTYIEENYKGVFIALF</sequence>
<keyword evidence="3" id="KW-0472">Membrane</keyword>
<gene>
    <name evidence="6" type="ORF">SDC9_193703</name>
</gene>
<protein>
    <recommendedName>
        <fullName evidence="7">D-methionine-binding lipoprotein MetQ</fullName>
    </recommendedName>
</protein>
<dbReference type="GO" id="GO:0016020">
    <property type="term" value="C:membrane"/>
    <property type="evidence" value="ECO:0007669"/>
    <property type="project" value="UniProtKB-SubCell"/>
</dbReference>
<proteinExistence type="predicted"/>
<organism evidence="6">
    <name type="scientific">bioreactor metagenome</name>
    <dbReference type="NCBI Taxonomy" id="1076179"/>
    <lineage>
        <taxon>unclassified sequences</taxon>
        <taxon>metagenomes</taxon>
        <taxon>ecological metagenomes</taxon>
    </lineage>
</organism>
<evidence type="ECO:0000256" key="3">
    <source>
        <dbReference type="ARBA" id="ARBA00023136"/>
    </source>
</evidence>
<keyword evidence="5" id="KW-0449">Lipoprotein</keyword>
<dbReference type="EMBL" id="VSSQ01106528">
    <property type="protein sequence ID" value="MPN46120.1"/>
    <property type="molecule type" value="Genomic_DNA"/>
</dbReference>
<keyword evidence="2" id="KW-0732">Signal</keyword>
<keyword evidence="4" id="KW-0564">Palmitate</keyword>
<dbReference type="PANTHER" id="PTHR30429">
    <property type="entry name" value="D-METHIONINE-BINDING LIPOPROTEIN METQ"/>
    <property type="match status" value="1"/>
</dbReference>
<reference evidence="6" key="1">
    <citation type="submission" date="2019-08" db="EMBL/GenBank/DDBJ databases">
        <authorList>
            <person name="Kucharzyk K."/>
            <person name="Murdoch R.W."/>
            <person name="Higgins S."/>
            <person name="Loffler F."/>
        </authorList>
    </citation>
    <scope>NUCLEOTIDE SEQUENCE</scope>
</reference>
<evidence type="ECO:0000313" key="6">
    <source>
        <dbReference type="EMBL" id="MPN46120.1"/>
    </source>
</evidence>
<comment type="subcellular location">
    <subcellularLocation>
        <location evidence="1">Membrane</location>
        <topology evidence="1">Lipid-anchor</topology>
    </subcellularLocation>
</comment>
<evidence type="ECO:0000256" key="4">
    <source>
        <dbReference type="ARBA" id="ARBA00023139"/>
    </source>
</evidence>
<dbReference type="SUPFAM" id="SSF53850">
    <property type="entry name" value="Periplasmic binding protein-like II"/>
    <property type="match status" value="1"/>
</dbReference>
<evidence type="ECO:0000256" key="1">
    <source>
        <dbReference type="ARBA" id="ARBA00004635"/>
    </source>
</evidence>
<dbReference type="Gene3D" id="3.40.190.10">
    <property type="entry name" value="Periplasmic binding protein-like II"/>
    <property type="match status" value="1"/>
</dbReference>
<evidence type="ECO:0000256" key="5">
    <source>
        <dbReference type="ARBA" id="ARBA00023288"/>
    </source>
</evidence>
<dbReference type="InterPro" id="IPR004872">
    <property type="entry name" value="Lipoprotein_NlpA"/>
</dbReference>
<name>A0A645I4T8_9ZZZZ</name>
<dbReference type="PANTHER" id="PTHR30429:SF0">
    <property type="entry name" value="METHIONINE-BINDING LIPOPROTEIN METQ"/>
    <property type="match status" value="1"/>
</dbReference>
<comment type="caution">
    <text evidence="6">The sequence shown here is derived from an EMBL/GenBank/DDBJ whole genome shotgun (WGS) entry which is preliminary data.</text>
</comment>
<dbReference type="Pfam" id="PF03180">
    <property type="entry name" value="Lipoprotein_9"/>
    <property type="match status" value="1"/>
</dbReference>